<proteinExistence type="predicted"/>
<evidence type="ECO:0000313" key="3">
    <source>
        <dbReference type="Proteomes" id="UP001218188"/>
    </source>
</evidence>
<accession>A0AAD6SU22</accession>
<comment type="caution">
    <text evidence="2">The sequence shown here is derived from an EMBL/GenBank/DDBJ whole genome shotgun (WGS) entry which is preliminary data.</text>
</comment>
<protein>
    <submittedName>
        <fullName evidence="2">Uncharacterized protein</fullName>
    </submittedName>
</protein>
<gene>
    <name evidence="2" type="ORF">C8F04DRAFT_601714</name>
</gene>
<feature type="compositionally biased region" description="Low complexity" evidence="1">
    <location>
        <begin position="22"/>
        <end position="31"/>
    </location>
</feature>
<evidence type="ECO:0000313" key="2">
    <source>
        <dbReference type="EMBL" id="KAJ7034084.1"/>
    </source>
</evidence>
<evidence type="ECO:0000256" key="1">
    <source>
        <dbReference type="SAM" id="MobiDB-lite"/>
    </source>
</evidence>
<name>A0AAD6SU22_9AGAR</name>
<feature type="region of interest" description="Disordered" evidence="1">
    <location>
        <begin position="1"/>
        <end position="31"/>
    </location>
</feature>
<organism evidence="2 3">
    <name type="scientific">Mycena alexandri</name>
    <dbReference type="NCBI Taxonomy" id="1745969"/>
    <lineage>
        <taxon>Eukaryota</taxon>
        <taxon>Fungi</taxon>
        <taxon>Dikarya</taxon>
        <taxon>Basidiomycota</taxon>
        <taxon>Agaricomycotina</taxon>
        <taxon>Agaricomycetes</taxon>
        <taxon>Agaricomycetidae</taxon>
        <taxon>Agaricales</taxon>
        <taxon>Marasmiineae</taxon>
        <taxon>Mycenaceae</taxon>
        <taxon>Mycena</taxon>
    </lineage>
</organism>
<dbReference type="AlphaFoldDB" id="A0AAD6SU22"/>
<sequence length="481" mass="52808">MTERIIVQPSNVQPSLHARPASPTKMLSSVSSSSPLSIRISTDHPDIQLDNPEPLATHLVVDASLASIGMELPPSSSSDSGNSMDTQSFLAAAEENVGPPMIHNFDGSDDTLGNELYHWTEEQMARERFSGQWDVRFSGSPLHRARELVWGSLRHMLDFPQMAADNLRDLNRNLSTYSAIFDDSSSDSRSEPDILYNDVADTTLPTPPEPHGRMSLEKRGNREIVGARVLNDLENAFRRIYLTPSSSEISQAFVTGSSRADDVLRAFLSERRVTFVTGGLNFFAKITGFSPVMQLRMCSPPVNVLSILSSSTSSTPAFESFFLCFDANNILISPGSLTTCSESSSSITMPSATFLTLASSTPSPPYLPRLMGLLDGPPILSPVRPMRSQVLLESMLRLQRERLRLYRQQRLTKEPQPRPPATQHLTNQPMTTSMAGLVPPAASSSADPLGTAPLTRLERFASSIRSLLGWLAPFNFDPDIE</sequence>
<keyword evidence="3" id="KW-1185">Reference proteome</keyword>
<dbReference type="EMBL" id="JARJCM010000060">
    <property type="protein sequence ID" value="KAJ7034084.1"/>
    <property type="molecule type" value="Genomic_DNA"/>
</dbReference>
<dbReference type="Proteomes" id="UP001218188">
    <property type="component" value="Unassembled WGS sequence"/>
</dbReference>
<reference evidence="2" key="1">
    <citation type="submission" date="2023-03" db="EMBL/GenBank/DDBJ databases">
        <title>Massive genome expansion in bonnet fungi (Mycena s.s.) driven by repeated elements and novel gene families across ecological guilds.</title>
        <authorList>
            <consortium name="Lawrence Berkeley National Laboratory"/>
            <person name="Harder C.B."/>
            <person name="Miyauchi S."/>
            <person name="Viragh M."/>
            <person name="Kuo A."/>
            <person name="Thoen E."/>
            <person name="Andreopoulos B."/>
            <person name="Lu D."/>
            <person name="Skrede I."/>
            <person name="Drula E."/>
            <person name="Henrissat B."/>
            <person name="Morin E."/>
            <person name="Kohler A."/>
            <person name="Barry K."/>
            <person name="LaButti K."/>
            <person name="Morin E."/>
            <person name="Salamov A."/>
            <person name="Lipzen A."/>
            <person name="Mereny Z."/>
            <person name="Hegedus B."/>
            <person name="Baldrian P."/>
            <person name="Stursova M."/>
            <person name="Weitz H."/>
            <person name="Taylor A."/>
            <person name="Grigoriev I.V."/>
            <person name="Nagy L.G."/>
            <person name="Martin F."/>
            <person name="Kauserud H."/>
        </authorList>
    </citation>
    <scope>NUCLEOTIDE SEQUENCE</scope>
    <source>
        <strain evidence="2">CBHHK200</strain>
    </source>
</reference>